<keyword evidence="4" id="KW-1185">Reference proteome</keyword>
<proteinExistence type="inferred from homology"/>
<gene>
    <name evidence="3" type="ORF">BCR37DRAFT_409379</name>
</gene>
<dbReference type="PIRSF" id="PIRSF029171">
    <property type="entry name" value="Esterase_LipA"/>
    <property type="match status" value="1"/>
</dbReference>
<sequence>MLLSTLLFAALASAAPQILEKLIQPPSTSPFYVPAPGWEMTAPGTVLRVRSAPGNLSSLFNASAAYHILYRTTDSLYNATYAVTTLFVPTSGNGSALLSYQIPYDSADVDASPSYALYGGANSDMMMGLKKGWYVHTTDYEGPTAAFVAGVLSGHATIDSIRAVKAVGLGLASNAKVALWGYSGGALASEWAIELAPSYAPELEIAGAALGGLTPNVTSVLLATTGTLYAGLSFPGTLGLASQHPQALTYLLSQLKTDGPYNRTGFLAARNYTLNEAIVAYNKQNISDYFVNGLTTLMNPILTRVQDYDGIMGRRNTPQVPMFWYSAQGDEVTPIVNTDKLYTRYCEIGYTNVLFQRNTVGGHTTESSNGLGRAMDFLSKTFSGTWSHTGCTRQNVTISNNNVTSLAY</sequence>
<reference evidence="3 4" key="1">
    <citation type="submission" date="2016-07" db="EMBL/GenBank/DDBJ databases">
        <title>Pervasive Adenine N6-methylation of Active Genes in Fungi.</title>
        <authorList>
            <consortium name="DOE Joint Genome Institute"/>
            <person name="Mondo S.J."/>
            <person name="Dannebaum R.O."/>
            <person name="Kuo R.C."/>
            <person name="Labutti K."/>
            <person name="Haridas S."/>
            <person name="Kuo A."/>
            <person name="Salamov A."/>
            <person name="Ahrendt S.R."/>
            <person name="Lipzen A."/>
            <person name="Sullivan W."/>
            <person name="Andreopoulos W.B."/>
            <person name="Clum A."/>
            <person name="Lindquist E."/>
            <person name="Daum C."/>
            <person name="Ramamoorthy G.K."/>
            <person name="Gryganskyi A."/>
            <person name="Culley D."/>
            <person name="Magnuson J.K."/>
            <person name="James T.Y."/>
            <person name="O'Malley M.A."/>
            <person name="Stajich J.E."/>
            <person name="Spatafora J.W."/>
            <person name="Visel A."/>
            <person name="Grigoriev I.V."/>
        </authorList>
    </citation>
    <scope>NUCLEOTIDE SEQUENCE [LARGE SCALE GENOMIC DNA]</scope>
    <source>
        <strain evidence="3 4">12-1054</strain>
    </source>
</reference>
<dbReference type="Gene3D" id="1.10.260.130">
    <property type="match status" value="1"/>
</dbReference>
<comment type="similarity">
    <text evidence="2">Belongs to the AB hydrolase superfamily. Lipase family.</text>
</comment>
<accession>A0A1Y2FN67</accession>
<dbReference type="EMBL" id="MCFI01000004">
    <property type="protein sequence ID" value="ORY85441.1"/>
    <property type="molecule type" value="Genomic_DNA"/>
</dbReference>
<dbReference type="AlphaFoldDB" id="A0A1Y2FN67"/>
<dbReference type="InterPro" id="IPR029058">
    <property type="entry name" value="AB_hydrolase_fold"/>
</dbReference>
<dbReference type="PANTHER" id="PTHR34853">
    <property type="match status" value="1"/>
</dbReference>
<dbReference type="Proteomes" id="UP000193685">
    <property type="component" value="Unassembled WGS sequence"/>
</dbReference>
<evidence type="ECO:0000256" key="1">
    <source>
        <dbReference type="ARBA" id="ARBA00022801"/>
    </source>
</evidence>
<dbReference type="GeneID" id="63788751"/>
<dbReference type="RefSeq" id="XP_040726923.1">
    <property type="nucleotide sequence ID" value="XM_040872152.1"/>
</dbReference>
<dbReference type="Gene3D" id="3.40.50.1820">
    <property type="entry name" value="alpha/beta hydrolase"/>
    <property type="match status" value="1"/>
</dbReference>
<dbReference type="InterPro" id="IPR005152">
    <property type="entry name" value="Lipase_secreted"/>
</dbReference>
<protein>
    <submittedName>
        <fullName evidence="3">Secretory lipase-domain-containing protein</fullName>
    </submittedName>
</protein>
<evidence type="ECO:0000313" key="4">
    <source>
        <dbReference type="Proteomes" id="UP000193685"/>
    </source>
</evidence>
<dbReference type="GO" id="GO:0004806">
    <property type="term" value="F:triacylglycerol lipase activity"/>
    <property type="evidence" value="ECO:0007669"/>
    <property type="project" value="UniProtKB-UniRule"/>
</dbReference>
<dbReference type="OMA" id="EGCTIQN"/>
<evidence type="ECO:0000256" key="2">
    <source>
        <dbReference type="PIRNR" id="PIRNR029171"/>
    </source>
</evidence>
<organism evidence="3 4">
    <name type="scientific">Protomyces lactucae-debilis</name>
    <dbReference type="NCBI Taxonomy" id="2754530"/>
    <lineage>
        <taxon>Eukaryota</taxon>
        <taxon>Fungi</taxon>
        <taxon>Dikarya</taxon>
        <taxon>Ascomycota</taxon>
        <taxon>Taphrinomycotina</taxon>
        <taxon>Taphrinomycetes</taxon>
        <taxon>Taphrinales</taxon>
        <taxon>Protomycetaceae</taxon>
        <taxon>Protomyces</taxon>
    </lineage>
</organism>
<dbReference type="SUPFAM" id="SSF53474">
    <property type="entry name" value="alpha/beta-Hydrolases"/>
    <property type="match status" value="1"/>
</dbReference>
<evidence type="ECO:0000313" key="3">
    <source>
        <dbReference type="EMBL" id="ORY85441.1"/>
    </source>
</evidence>
<dbReference type="GO" id="GO:0016042">
    <property type="term" value="P:lipid catabolic process"/>
    <property type="evidence" value="ECO:0007669"/>
    <property type="project" value="UniProtKB-UniRule"/>
</dbReference>
<dbReference type="PANTHER" id="PTHR34853:SF5">
    <property type="entry name" value="LIP-DOMAIN-CONTAINING PROTEIN-RELATED"/>
    <property type="match status" value="1"/>
</dbReference>
<comment type="caution">
    <text evidence="3">The sequence shown here is derived from an EMBL/GenBank/DDBJ whole genome shotgun (WGS) entry which is preliminary data.</text>
</comment>
<dbReference type="OrthoDB" id="2373480at2759"/>
<keyword evidence="1" id="KW-0378">Hydrolase</keyword>
<name>A0A1Y2FN67_PROLT</name>
<dbReference type="Pfam" id="PF03583">
    <property type="entry name" value="LIP"/>
    <property type="match status" value="1"/>
</dbReference>